<accession>A0ABW0M0M9</accession>
<keyword evidence="2" id="KW-1185">Reference proteome</keyword>
<name>A0ABW0M0M9_9BACL</name>
<dbReference type="RefSeq" id="WP_209744601.1">
    <property type="nucleotide sequence ID" value="NZ_JBHSMH010000097.1"/>
</dbReference>
<protein>
    <submittedName>
        <fullName evidence="1">Cysteine-rich CWC family protein</fullName>
    </submittedName>
</protein>
<dbReference type="InterPro" id="IPR032720">
    <property type="entry name" value="Cys_rich_CWC"/>
</dbReference>
<reference evidence="2" key="1">
    <citation type="journal article" date="2019" name="Int. J. Syst. Evol. Microbiol.">
        <title>The Global Catalogue of Microorganisms (GCM) 10K type strain sequencing project: providing services to taxonomists for standard genome sequencing and annotation.</title>
        <authorList>
            <consortium name="The Broad Institute Genomics Platform"/>
            <consortium name="The Broad Institute Genome Sequencing Center for Infectious Disease"/>
            <person name="Wu L."/>
            <person name="Ma J."/>
        </authorList>
    </citation>
    <scope>NUCLEOTIDE SEQUENCE [LARGE SCALE GENOMIC DNA]</scope>
    <source>
        <strain evidence="2">CCUG 57113</strain>
    </source>
</reference>
<gene>
    <name evidence="1" type="ORF">ACFPPD_22095</name>
</gene>
<evidence type="ECO:0000313" key="2">
    <source>
        <dbReference type="Proteomes" id="UP001596105"/>
    </source>
</evidence>
<dbReference type="Proteomes" id="UP001596105">
    <property type="component" value="Unassembled WGS sequence"/>
</dbReference>
<sequence>MSFSEVDPSVCPLCGSPNECGSIAGKEAGTCWCYAETFSPALLEKVPPESRRKACVCRDCARKNG</sequence>
<organism evidence="1 2">
    <name type="scientific">Cohnella suwonensis</name>
    <dbReference type="NCBI Taxonomy" id="696072"/>
    <lineage>
        <taxon>Bacteria</taxon>
        <taxon>Bacillati</taxon>
        <taxon>Bacillota</taxon>
        <taxon>Bacilli</taxon>
        <taxon>Bacillales</taxon>
        <taxon>Paenibacillaceae</taxon>
        <taxon>Cohnella</taxon>
    </lineage>
</organism>
<evidence type="ECO:0000313" key="1">
    <source>
        <dbReference type="EMBL" id="MFC5471384.1"/>
    </source>
</evidence>
<comment type="caution">
    <text evidence="1">The sequence shown here is derived from an EMBL/GenBank/DDBJ whole genome shotgun (WGS) entry which is preliminary data.</text>
</comment>
<dbReference type="EMBL" id="JBHSMH010000097">
    <property type="protein sequence ID" value="MFC5471384.1"/>
    <property type="molecule type" value="Genomic_DNA"/>
</dbReference>
<proteinExistence type="predicted"/>
<dbReference type="Pfam" id="PF14375">
    <property type="entry name" value="Cys_rich_CWC"/>
    <property type="match status" value="1"/>
</dbReference>